<dbReference type="EMBL" id="KQ085926">
    <property type="protein sequence ID" value="KLO15658.1"/>
    <property type="molecule type" value="Genomic_DNA"/>
</dbReference>
<name>A0A0H2S1K9_9AGAM</name>
<accession>A0A0H2S1K9</accession>
<evidence type="ECO:0000313" key="1">
    <source>
        <dbReference type="EMBL" id="KLO15658.1"/>
    </source>
</evidence>
<evidence type="ECO:0000313" key="2">
    <source>
        <dbReference type="Proteomes" id="UP000053477"/>
    </source>
</evidence>
<reference evidence="1 2" key="1">
    <citation type="submission" date="2015-04" db="EMBL/GenBank/DDBJ databases">
        <title>Complete genome sequence of Schizopora paradoxa KUC8140, a cosmopolitan wood degrader in East Asia.</title>
        <authorList>
            <consortium name="DOE Joint Genome Institute"/>
            <person name="Min B."/>
            <person name="Park H."/>
            <person name="Jang Y."/>
            <person name="Kim J.-J."/>
            <person name="Kim K.H."/>
            <person name="Pangilinan J."/>
            <person name="Lipzen A."/>
            <person name="Riley R."/>
            <person name="Grigoriev I.V."/>
            <person name="Spatafora J.W."/>
            <person name="Choi I.-G."/>
        </authorList>
    </citation>
    <scope>NUCLEOTIDE SEQUENCE [LARGE SCALE GENOMIC DNA]</scope>
    <source>
        <strain evidence="1 2">KUC8140</strain>
    </source>
</reference>
<dbReference type="AlphaFoldDB" id="A0A0H2S1K9"/>
<proteinExistence type="predicted"/>
<dbReference type="STRING" id="27342.A0A0H2S1K9"/>
<dbReference type="InParanoid" id="A0A0H2S1K9"/>
<gene>
    <name evidence="1" type="ORF">SCHPADRAFT_250738</name>
</gene>
<sequence>MSESKNRAHFVSLGMFIIDQFEFLDAEGKKTGEELEPQVTDVVSILQFCVLNYQGLQIGGGGVYAAIGARIWY</sequence>
<protein>
    <submittedName>
        <fullName evidence="1">Uncharacterized protein</fullName>
    </submittedName>
</protein>
<dbReference type="Proteomes" id="UP000053477">
    <property type="component" value="Unassembled WGS sequence"/>
</dbReference>
<organism evidence="1 2">
    <name type="scientific">Schizopora paradoxa</name>
    <dbReference type="NCBI Taxonomy" id="27342"/>
    <lineage>
        <taxon>Eukaryota</taxon>
        <taxon>Fungi</taxon>
        <taxon>Dikarya</taxon>
        <taxon>Basidiomycota</taxon>
        <taxon>Agaricomycotina</taxon>
        <taxon>Agaricomycetes</taxon>
        <taxon>Hymenochaetales</taxon>
        <taxon>Schizoporaceae</taxon>
        <taxon>Schizopora</taxon>
    </lineage>
</organism>
<keyword evidence="2" id="KW-1185">Reference proteome</keyword>